<dbReference type="GO" id="GO:0006508">
    <property type="term" value="P:proteolysis"/>
    <property type="evidence" value="ECO:0007669"/>
    <property type="project" value="InterPro"/>
</dbReference>
<comment type="caution">
    <text evidence="1">Lacks conserved residue(s) required for the propagation of feature annotation.</text>
</comment>
<comment type="caution">
    <text evidence="3">The sequence shown here is derived from an EMBL/GenBank/DDBJ whole genome shotgun (WGS) entry which is preliminary data.</text>
</comment>
<dbReference type="InterPro" id="IPR000834">
    <property type="entry name" value="Peptidase_M14"/>
</dbReference>
<dbReference type="EMBL" id="BJXK01000002">
    <property type="protein sequence ID" value="GEM78333.1"/>
    <property type="molecule type" value="Genomic_DNA"/>
</dbReference>
<evidence type="ECO:0000313" key="4">
    <source>
        <dbReference type="Proteomes" id="UP000321113"/>
    </source>
</evidence>
<sequence length="309" mass="34148">MESSMQQAHTYPIGTPGQKWTEKEVLEWRDSRKILRSYQQEVVSKMEEVGEDFERIQYGELGYPSGPYPLFGFKSKAWDQSKPTVLVTGGVHGYETSGVQGALLFLKETASQYLEHFNLVVAPCVSPWGYEIINRWNPDAIDPNRSFVANSLAPESALVMQFVGDMGVEIFAHIDLHETTNSDEEEFRPALAARDGLEYFEGSIPDGFYTVGDTENPCEEMQTAIIASVEKVTHIAPADPDGTIIGSQVVQHGVINYPLEKLGLCAGFSKAKYTTTTEVYPDSAKATAEECNRAQVAAITGMLDFLKAL</sequence>
<dbReference type="Gene3D" id="3.40.630.10">
    <property type="entry name" value="Zn peptidases"/>
    <property type="match status" value="1"/>
</dbReference>
<dbReference type="GO" id="GO:0008270">
    <property type="term" value="F:zinc ion binding"/>
    <property type="evidence" value="ECO:0007669"/>
    <property type="project" value="InterPro"/>
</dbReference>
<dbReference type="GO" id="GO:0004181">
    <property type="term" value="F:metallocarboxypeptidase activity"/>
    <property type="evidence" value="ECO:0007669"/>
    <property type="project" value="InterPro"/>
</dbReference>
<protein>
    <submittedName>
        <fullName evidence="3">Peptidase</fullName>
    </submittedName>
</protein>
<keyword evidence="4" id="KW-1185">Reference proteome</keyword>
<dbReference type="AlphaFoldDB" id="A0A511QLZ0"/>
<comment type="similarity">
    <text evidence="1">Belongs to the peptidase M14 family.</text>
</comment>
<evidence type="ECO:0000256" key="1">
    <source>
        <dbReference type="PROSITE-ProRule" id="PRU01379"/>
    </source>
</evidence>
<dbReference type="SUPFAM" id="SSF53187">
    <property type="entry name" value="Zn-dependent exopeptidases"/>
    <property type="match status" value="1"/>
</dbReference>
<name>A0A511QLZ0_9VIBR</name>
<dbReference type="Pfam" id="PF00246">
    <property type="entry name" value="Peptidase_M14"/>
    <property type="match status" value="1"/>
</dbReference>
<gene>
    <name evidence="3" type="ORF">VSU01S_05780</name>
</gene>
<dbReference type="Proteomes" id="UP000321113">
    <property type="component" value="Unassembled WGS sequence"/>
</dbReference>
<organism evidence="3 4">
    <name type="scientific">Vibrio superstes NBRC 103154</name>
    <dbReference type="NCBI Taxonomy" id="1219062"/>
    <lineage>
        <taxon>Bacteria</taxon>
        <taxon>Pseudomonadati</taxon>
        <taxon>Pseudomonadota</taxon>
        <taxon>Gammaproteobacteria</taxon>
        <taxon>Vibrionales</taxon>
        <taxon>Vibrionaceae</taxon>
        <taxon>Vibrio</taxon>
    </lineage>
</organism>
<dbReference type="CDD" id="cd06231">
    <property type="entry name" value="M14_REP34-like"/>
    <property type="match status" value="1"/>
</dbReference>
<accession>A0A511QLZ0</accession>
<evidence type="ECO:0000313" key="3">
    <source>
        <dbReference type="EMBL" id="GEM78333.1"/>
    </source>
</evidence>
<evidence type="ECO:0000259" key="2">
    <source>
        <dbReference type="PROSITE" id="PS52035"/>
    </source>
</evidence>
<proteinExistence type="inferred from homology"/>
<feature type="domain" description="Peptidase M14" evidence="2">
    <location>
        <begin position="34"/>
        <end position="309"/>
    </location>
</feature>
<dbReference type="PROSITE" id="PS52035">
    <property type="entry name" value="PEPTIDASE_M14"/>
    <property type="match status" value="1"/>
</dbReference>
<reference evidence="3 4" key="1">
    <citation type="submission" date="2019-07" db="EMBL/GenBank/DDBJ databases">
        <title>Whole genome shotgun sequence of Vibrio superstes NBRC 103154.</title>
        <authorList>
            <person name="Hosoyama A."/>
            <person name="Uohara A."/>
            <person name="Ohji S."/>
            <person name="Ichikawa N."/>
        </authorList>
    </citation>
    <scope>NUCLEOTIDE SEQUENCE [LARGE SCALE GENOMIC DNA]</scope>
    <source>
        <strain evidence="3 4">NBRC 103154</strain>
    </source>
</reference>